<comment type="caution">
    <text evidence="4">The sequence shown here is derived from an EMBL/GenBank/DDBJ whole genome shotgun (WGS) entry which is preliminary data.</text>
</comment>
<dbReference type="Proteomes" id="UP000323732">
    <property type="component" value="Unassembled WGS sequence"/>
</dbReference>
<feature type="region of interest" description="Disordered" evidence="1">
    <location>
        <begin position="200"/>
        <end position="271"/>
    </location>
</feature>
<dbReference type="Pfam" id="PF11181">
    <property type="entry name" value="YflT"/>
    <property type="match status" value="1"/>
</dbReference>
<dbReference type="EMBL" id="VTES01000010">
    <property type="protein sequence ID" value="TYS58368.1"/>
    <property type="molecule type" value="Genomic_DNA"/>
</dbReference>
<dbReference type="Proteomes" id="UP000322139">
    <property type="component" value="Unassembled WGS sequence"/>
</dbReference>
<evidence type="ECO:0000313" key="5">
    <source>
        <dbReference type="Proteomes" id="UP000322139"/>
    </source>
</evidence>
<name>A0A5D4S7Y0_9BACI</name>
<sequence length="271" mass="28809">MAEDNKRVVGSYATEDEAVETIERLKAEGYRAEDISVISKNRDDLDAVSEETGTKTEEGLAAGAAAGGALGGLTGLLVGIGALAIPGIGPIVAAGPIAATLTGAAVGAGAGGLAGALIGMGIPEEEASRYEAEVKEGRILILVDPDDRNRDRLTDDETIFTGGAVNDARRTDEDFVGTTDRNTAIRATDQEDKYDDYIVDPLNPGELDKGENAFQDHNDQNRPYTDENIDPNTPLSDKVVSNPFADEDRLRDEVNRDYTDPRQPNSDYPKG</sequence>
<accession>A0A5D4S7Y0</accession>
<dbReference type="InterPro" id="IPR052948">
    <property type="entry name" value="Low_temp-induced_all0457"/>
</dbReference>
<gene>
    <name evidence="4" type="ORF">FZD47_23695</name>
    <name evidence="3" type="ORF">FZD51_22855</name>
</gene>
<organism evidence="4 6">
    <name type="scientific">Bacillus infantis</name>
    <dbReference type="NCBI Taxonomy" id="324767"/>
    <lineage>
        <taxon>Bacteria</taxon>
        <taxon>Bacillati</taxon>
        <taxon>Bacillota</taxon>
        <taxon>Bacilli</taxon>
        <taxon>Bacillales</taxon>
        <taxon>Bacillaceae</taxon>
        <taxon>Bacillus</taxon>
    </lineage>
</organism>
<protein>
    <recommendedName>
        <fullName evidence="2">General stress protein 17M-like domain-containing protein</fullName>
    </recommendedName>
</protein>
<dbReference type="EMBL" id="VTER01000015">
    <property type="protein sequence ID" value="TYS42959.1"/>
    <property type="molecule type" value="Genomic_DNA"/>
</dbReference>
<evidence type="ECO:0000313" key="3">
    <source>
        <dbReference type="EMBL" id="TYS42959.1"/>
    </source>
</evidence>
<feature type="compositionally biased region" description="Basic and acidic residues" evidence="1">
    <location>
        <begin position="246"/>
        <end position="260"/>
    </location>
</feature>
<proteinExistence type="predicted"/>
<dbReference type="PANTHER" id="PTHR36109:SF2">
    <property type="entry name" value="MEMBRANE PROTEIN"/>
    <property type="match status" value="1"/>
</dbReference>
<dbReference type="RefSeq" id="WP_094769385.1">
    <property type="nucleotide sequence ID" value="NZ_JBNIKU010000015.1"/>
</dbReference>
<evidence type="ECO:0000256" key="1">
    <source>
        <dbReference type="SAM" id="MobiDB-lite"/>
    </source>
</evidence>
<feature type="domain" description="General stress protein 17M-like" evidence="2">
    <location>
        <begin position="8"/>
        <end position="77"/>
    </location>
</feature>
<evidence type="ECO:0000259" key="2">
    <source>
        <dbReference type="Pfam" id="PF11181"/>
    </source>
</evidence>
<evidence type="ECO:0000313" key="6">
    <source>
        <dbReference type="Proteomes" id="UP000323732"/>
    </source>
</evidence>
<dbReference type="AlphaFoldDB" id="A0A5D4S7Y0"/>
<evidence type="ECO:0000313" key="4">
    <source>
        <dbReference type="EMBL" id="TYS58368.1"/>
    </source>
</evidence>
<feature type="compositionally biased region" description="Basic and acidic residues" evidence="1">
    <location>
        <begin position="206"/>
        <end position="220"/>
    </location>
</feature>
<dbReference type="PANTHER" id="PTHR36109">
    <property type="entry name" value="MEMBRANE PROTEIN-RELATED"/>
    <property type="match status" value="1"/>
</dbReference>
<feature type="compositionally biased region" description="Polar residues" evidence="1">
    <location>
        <begin position="262"/>
        <end position="271"/>
    </location>
</feature>
<dbReference type="InterPro" id="IPR025889">
    <property type="entry name" value="GSP17M-like_dom"/>
</dbReference>
<reference evidence="5 6" key="1">
    <citation type="submission" date="2019-08" db="EMBL/GenBank/DDBJ databases">
        <title>Bacillus genomes from the desert of Cuatro Cienegas, Coahuila.</title>
        <authorList>
            <person name="Olmedo-Alvarez G."/>
        </authorList>
    </citation>
    <scope>NUCLEOTIDE SEQUENCE [LARGE SCALE GENOMIC DNA]</scope>
    <source>
        <strain evidence="4 6">CH37_1T</strain>
        <strain evidence="3 5">CH446_14T</strain>
    </source>
</reference>